<dbReference type="RefSeq" id="WP_047700859.1">
    <property type="nucleotide sequence ID" value="NZ_LT629790.1"/>
</dbReference>
<accession>A0AAX2DC57</accession>
<dbReference type="InterPro" id="IPR008964">
    <property type="entry name" value="Invasin/intimin_cell_adhesion"/>
</dbReference>
<proteinExistence type="predicted"/>
<feature type="region of interest" description="Disordered" evidence="1">
    <location>
        <begin position="1"/>
        <end position="28"/>
    </location>
</feature>
<gene>
    <name evidence="3" type="ORF">SAMN05216476_2848</name>
</gene>
<evidence type="ECO:0000259" key="2">
    <source>
        <dbReference type="Pfam" id="PF02368"/>
    </source>
</evidence>
<dbReference type="SUPFAM" id="SSF49373">
    <property type="entry name" value="Invasin/intimin cell-adhesion fragments"/>
    <property type="match status" value="1"/>
</dbReference>
<dbReference type="Proteomes" id="UP000183772">
    <property type="component" value="Chromosome I"/>
</dbReference>
<sequence length="1253" mass="133408">MDTADNTPLVYDPLEIPDGNPAHPPAPADSVGINIAAARQVFPHDGLLLVLPPWANMGQGDAFRIKLDNLPMVTGSIEEETEVDQPVKRHIPGDRLIDGDFNLNYDVRILGEPDYRPSAVTKIHVKIDFAPPGGPDLDGATPGHSELKLTTPFLPPDAVDQDAARQGVPVTIEPYPIMAEGDRIKLSWGGEIIWATVEPQHLPPQNVPLVITVDEATILKAGDTDTNGLAVVFEVYDVVDNKSADWSAEVRVIVDTGNSRLMAPLIKETVNLVLDMDQLGEADLTFQVVAMDANFKAGDEVEIHLTGTTAEGEKIDEVIFAPEKILSVPSILEFKRPSAEVRQLAGGLHAAFFYRLIKADGSDDLTSKVFSPRIVGRANPLAAPIPLDEIAGTLDPQLPGTTIEIPLDPAMEEGNAIALIWNGITESGSAYTPDLPLHPLSKNEAEGSVPIEIVVAGEHLTAIEGGTLDLYYKLLRDAVSREVIEEESLHADLLTIGMPQAELPPPVVEGESDGVLDPADKPNGTRLIVRQYSGQEAGDQVHILWWGSITGRYRDSLPVTEVTANQDIPFTISAALIEGNRNGTVRAMYWVKRAGGGTSPSETLLMSIGAGMDLTAPSVKQATGSSPTQQLNPVTAKDALTVVIPDYGVQPGDQVSVTWTGTAGAGSYTKPAGDLPSNREIDLPVSVIAYNLGRSVTVSYTVTRSGSNESPASVPLTLAVQTIAENDLSGSKPKILQAGNNGEGPELDVASLTGHATVRIDSWPLIAVNQYVWLRVKGKNNDDTDYELTLWSSVLGSRVSPGWVSDGFATNTVPLNDLRELKDGSTLTVEFKASFNQSIDENQATTFPLRVYTVQTIELIVPTIDSAKDPHQTPIVNGGYTVETSVTLSGKAANGQKVEVYDGGNLKGTPSADGNGDWTLPVSGLSVNPHIFTAKALYGDNPVSGVWGINVVAVAQPTITAVKDPNDADIANGGYTLATSVTLHGRASLGMHVQIFEGADSKGTANVDGNGNWSLPLSGLAEGPNIFSAKALYSNNPESERWGINVAKQLVIDTGPVYLSGFFLYIGQPRNGTPMPAGTTFNRTPLAGNPGYAYYTSNGNVARVDGYGTVEGWANGQATITVADASGQTASYVVIRSNAWQMAMIGTITGGEAANWANSQGAANSFAQPPRPDGGTMQAIRTYYVVPTGFNYRHWTGAFENGNPLWPLWANPYTGEIGTQAIQDYLGAYCRIPYNAGQVLASIPDSQPDNGQR</sequence>
<dbReference type="InterPro" id="IPR013783">
    <property type="entry name" value="Ig-like_fold"/>
</dbReference>
<evidence type="ECO:0000313" key="4">
    <source>
        <dbReference type="Proteomes" id="UP000183772"/>
    </source>
</evidence>
<dbReference type="GeneID" id="76212992"/>
<dbReference type="Gene3D" id="2.60.40.10">
    <property type="entry name" value="Immunoglobulins"/>
    <property type="match status" value="2"/>
</dbReference>
<dbReference type="InterPro" id="IPR003343">
    <property type="entry name" value="Big_2"/>
</dbReference>
<dbReference type="Pfam" id="PF02368">
    <property type="entry name" value="Big_2"/>
    <property type="match status" value="1"/>
</dbReference>
<feature type="domain" description="BIG2" evidence="2">
    <location>
        <begin position="1094"/>
        <end position="1131"/>
    </location>
</feature>
<name>A0AAX2DC57_9PSED</name>
<dbReference type="EMBL" id="LT629790">
    <property type="protein sequence ID" value="SDU52761.1"/>
    <property type="molecule type" value="Genomic_DNA"/>
</dbReference>
<keyword evidence="4" id="KW-1185">Reference proteome</keyword>
<evidence type="ECO:0000313" key="3">
    <source>
        <dbReference type="EMBL" id="SDU52761.1"/>
    </source>
</evidence>
<organism evidence="3 4">
    <name type="scientific">Pseudomonas mediterranea</name>
    <dbReference type="NCBI Taxonomy" id="183795"/>
    <lineage>
        <taxon>Bacteria</taxon>
        <taxon>Pseudomonadati</taxon>
        <taxon>Pseudomonadota</taxon>
        <taxon>Gammaproteobacteria</taxon>
        <taxon>Pseudomonadales</taxon>
        <taxon>Pseudomonadaceae</taxon>
        <taxon>Pseudomonas</taxon>
    </lineage>
</organism>
<dbReference type="AlphaFoldDB" id="A0AAX2DC57"/>
<protein>
    <submittedName>
        <fullName evidence="3">Ig-like domain (Group 2)</fullName>
    </submittedName>
</protein>
<reference evidence="3 4" key="1">
    <citation type="submission" date="2016-10" db="EMBL/GenBank/DDBJ databases">
        <authorList>
            <person name="Varghese N."/>
            <person name="Submissions S."/>
        </authorList>
    </citation>
    <scope>NUCLEOTIDE SEQUENCE [LARGE SCALE GENOMIC DNA]</scope>
    <source>
        <strain evidence="3 4">DSM 16733</strain>
    </source>
</reference>
<dbReference type="Gene3D" id="2.60.40.1080">
    <property type="match status" value="1"/>
</dbReference>
<evidence type="ECO:0000256" key="1">
    <source>
        <dbReference type="SAM" id="MobiDB-lite"/>
    </source>
</evidence>